<protein>
    <recommendedName>
        <fullName evidence="10">CDP-diacylglycerol--glycerol-3-phosphate 3-phosphatidyltransferase</fullName>
        <ecNumber evidence="10">2.7.8.5</ecNumber>
    </recommendedName>
</protein>
<dbReference type="HOGENOM" id="CLU_030471_1_2_1"/>
<dbReference type="PIRSF" id="PIRSF000850">
    <property type="entry name" value="Phospholipase_D_PSS"/>
    <property type="match status" value="1"/>
</dbReference>
<evidence type="ECO:0000313" key="13">
    <source>
        <dbReference type="Proteomes" id="UP000001449"/>
    </source>
</evidence>
<dbReference type="Gene3D" id="3.30.870.10">
    <property type="entry name" value="Endonuclease Chain A"/>
    <property type="match status" value="1"/>
</dbReference>
<keyword evidence="3 10" id="KW-0444">Lipid biosynthesis</keyword>
<dbReference type="EMBL" id="CM000643">
    <property type="protein sequence ID" value="EED91064.1"/>
    <property type="molecule type" value="Genomic_DNA"/>
</dbReference>
<dbReference type="GO" id="GO:0005524">
    <property type="term" value="F:ATP binding"/>
    <property type="evidence" value="ECO:0007669"/>
    <property type="project" value="UniProtKB-KW"/>
</dbReference>
<sequence length="401" mass="44673">DTTSLVATPSEFHSQLCHKIRHAKDRVVLASLYIGSTIQCKEDELLQALQITASNPNVQKIQVLLDANRAMRKVSYTMTTATNSNKHSAQFHERTSVFLFQVKDERLCSILPSPLDEVAGVFHIKAYIVDNELILSGANLSEEYFTNRLDRYMLFTNGEWLVDFYANLCEVLSSYSIRYKGEPENSPSPSFIFSSQDEQCRKEQLESSLMKLFDGSKHSNESNDSKDTIAYAIPTFQMPNSFLQRPLNLPSDTKMTRELLLTASKYDQSASVRLSSAYLNLTPRLLSALTTFGAPYILTAGMISHGFAPKPKIKASIPEAFLTLVKETAVSILAKGGKVLMYERLGWTFHAKGVWITAGDDKRQAIGDPDTIIGSGNYGARSEDLDVESNCIIVFNDSTTD</sequence>
<dbReference type="CDD" id="cd09135">
    <property type="entry name" value="PLDc_PGS1_euk_1"/>
    <property type="match status" value="1"/>
</dbReference>
<comment type="similarity">
    <text evidence="2 10">Belongs to the CDP-alcohol phosphatidyltransferase class-II family.</text>
</comment>
<dbReference type="InterPro" id="IPR025202">
    <property type="entry name" value="PLD-like_dom"/>
</dbReference>
<comment type="pathway">
    <text evidence="1 10">Phospholipid metabolism; phosphatidylglycerol biosynthesis; phosphatidylglycerol from CDP-diacylglycerol: step 1/2.</text>
</comment>
<dbReference type="RefSeq" id="XP_002290957.1">
    <property type="nucleotide sequence ID" value="XM_002290921.1"/>
</dbReference>
<dbReference type="AlphaFoldDB" id="B8C566"/>
<dbReference type="InParanoid" id="B8C566"/>
<keyword evidence="13" id="KW-1185">Reference proteome</keyword>
<evidence type="ECO:0000256" key="1">
    <source>
        <dbReference type="ARBA" id="ARBA00005042"/>
    </source>
</evidence>
<keyword evidence="5" id="KW-0677">Repeat</keyword>
<dbReference type="STRING" id="35128.B8C566"/>
<dbReference type="GO" id="GO:0005739">
    <property type="term" value="C:mitochondrion"/>
    <property type="evidence" value="ECO:0000318"/>
    <property type="project" value="GO_Central"/>
</dbReference>
<evidence type="ECO:0000313" key="12">
    <source>
        <dbReference type="EMBL" id="EED91064.1"/>
    </source>
</evidence>
<evidence type="ECO:0000256" key="9">
    <source>
        <dbReference type="ARBA" id="ARBA00048586"/>
    </source>
</evidence>
<feature type="non-terminal residue" evidence="12">
    <location>
        <position position="401"/>
    </location>
</feature>
<dbReference type="KEGG" id="tps:THAPSDRAFT_262734"/>
<evidence type="ECO:0000256" key="5">
    <source>
        <dbReference type="ARBA" id="ARBA00022737"/>
    </source>
</evidence>
<evidence type="ECO:0000256" key="6">
    <source>
        <dbReference type="ARBA" id="ARBA00023098"/>
    </source>
</evidence>
<proteinExistence type="inferred from homology"/>
<organism evidence="12 13">
    <name type="scientific">Thalassiosira pseudonana</name>
    <name type="common">Marine diatom</name>
    <name type="synonym">Cyclotella nana</name>
    <dbReference type="NCBI Taxonomy" id="35128"/>
    <lineage>
        <taxon>Eukaryota</taxon>
        <taxon>Sar</taxon>
        <taxon>Stramenopiles</taxon>
        <taxon>Ochrophyta</taxon>
        <taxon>Bacillariophyta</taxon>
        <taxon>Coscinodiscophyceae</taxon>
        <taxon>Thalassiosirophycidae</taxon>
        <taxon>Thalassiosirales</taxon>
        <taxon>Thalassiosiraceae</taxon>
        <taxon>Thalassiosira</taxon>
    </lineage>
</organism>
<comment type="subcellular location">
    <subcellularLocation>
        <location evidence="10">Mitochondrion</location>
    </subcellularLocation>
</comment>
<dbReference type="PANTHER" id="PTHR12586:SF1">
    <property type="entry name" value="CDP-DIACYLGLYCEROL--GLYCEROL-3-PHOSPHATE 3-PHOSPHATIDYLTRANSFERASE, MITOCHONDRIAL"/>
    <property type="match status" value="1"/>
</dbReference>
<reference evidence="12 13" key="2">
    <citation type="journal article" date="2008" name="Nature">
        <title>The Phaeodactylum genome reveals the evolutionary history of diatom genomes.</title>
        <authorList>
            <person name="Bowler C."/>
            <person name="Allen A.E."/>
            <person name="Badger J.H."/>
            <person name="Grimwood J."/>
            <person name="Jabbari K."/>
            <person name="Kuo A."/>
            <person name="Maheswari U."/>
            <person name="Martens C."/>
            <person name="Maumus F."/>
            <person name="Otillar R.P."/>
            <person name="Rayko E."/>
            <person name="Salamov A."/>
            <person name="Vandepoele K."/>
            <person name="Beszteri B."/>
            <person name="Gruber A."/>
            <person name="Heijde M."/>
            <person name="Katinka M."/>
            <person name="Mock T."/>
            <person name="Valentin K."/>
            <person name="Verret F."/>
            <person name="Berges J.A."/>
            <person name="Brownlee C."/>
            <person name="Cadoret J.P."/>
            <person name="Chiovitti A."/>
            <person name="Choi C.J."/>
            <person name="Coesel S."/>
            <person name="De Martino A."/>
            <person name="Detter J.C."/>
            <person name="Durkin C."/>
            <person name="Falciatore A."/>
            <person name="Fournet J."/>
            <person name="Haruta M."/>
            <person name="Huysman M.J."/>
            <person name="Jenkins B.D."/>
            <person name="Jiroutova K."/>
            <person name="Jorgensen R.E."/>
            <person name="Joubert Y."/>
            <person name="Kaplan A."/>
            <person name="Kroger N."/>
            <person name="Kroth P.G."/>
            <person name="La Roche J."/>
            <person name="Lindquist E."/>
            <person name="Lommer M."/>
            <person name="Martin-Jezequel V."/>
            <person name="Lopez P.J."/>
            <person name="Lucas S."/>
            <person name="Mangogna M."/>
            <person name="McGinnis K."/>
            <person name="Medlin L.K."/>
            <person name="Montsant A."/>
            <person name="Oudot-Le Secq M.P."/>
            <person name="Napoli C."/>
            <person name="Obornik M."/>
            <person name="Parker M.S."/>
            <person name="Petit J.L."/>
            <person name="Porcel B.M."/>
            <person name="Poulsen N."/>
            <person name="Robison M."/>
            <person name="Rychlewski L."/>
            <person name="Rynearson T.A."/>
            <person name="Schmutz J."/>
            <person name="Shapiro H."/>
            <person name="Siaut M."/>
            <person name="Stanley M."/>
            <person name="Sussman M.R."/>
            <person name="Taylor A.R."/>
            <person name="Vardi A."/>
            <person name="von Dassow P."/>
            <person name="Vyverman W."/>
            <person name="Willis A."/>
            <person name="Wyrwicz L.S."/>
            <person name="Rokhsar D.S."/>
            <person name="Weissenbach J."/>
            <person name="Armbrust E.V."/>
            <person name="Green B.R."/>
            <person name="Van de Peer Y."/>
            <person name="Grigoriev I.V."/>
        </authorList>
    </citation>
    <scope>NUCLEOTIDE SEQUENCE [LARGE SCALE GENOMIC DNA]</scope>
    <source>
        <strain evidence="12 13">CCMP1335</strain>
    </source>
</reference>
<name>B8C566_THAPS</name>
<dbReference type="InterPro" id="IPR001736">
    <property type="entry name" value="PLipase_D/transphosphatidylase"/>
</dbReference>
<dbReference type="GO" id="GO:0032049">
    <property type="term" value="P:cardiolipin biosynthetic process"/>
    <property type="evidence" value="ECO:0000318"/>
    <property type="project" value="GO_Central"/>
</dbReference>
<dbReference type="PaxDb" id="35128-Thaps262734"/>
<feature type="domain" description="PLD phosphodiesterase" evidence="11">
    <location>
        <begin position="118"/>
        <end position="144"/>
    </location>
</feature>
<keyword evidence="10" id="KW-0067">ATP-binding</keyword>
<dbReference type="FunCoup" id="B8C566">
    <property type="interactions" value="254"/>
</dbReference>
<keyword evidence="8 10" id="KW-1208">Phospholipid metabolism</keyword>
<dbReference type="InterPro" id="IPR016270">
    <property type="entry name" value="PGS1"/>
</dbReference>
<evidence type="ECO:0000259" key="11">
    <source>
        <dbReference type="PROSITE" id="PS50035"/>
    </source>
</evidence>
<evidence type="ECO:0000256" key="2">
    <source>
        <dbReference type="ARBA" id="ARBA00010682"/>
    </source>
</evidence>
<evidence type="ECO:0000256" key="3">
    <source>
        <dbReference type="ARBA" id="ARBA00022516"/>
    </source>
</evidence>
<keyword evidence="10" id="KW-0496">Mitochondrion</keyword>
<keyword evidence="6 10" id="KW-0443">Lipid metabolism</keyword>
<evidence type="ECO:0000256" key="8">
    <source>
        <dbReference type="ARBA" id="ARBA00023264"/>
    </source>
</evidence>
<dbReference type="OMA" id="HKCLAQC"/>
<keyword evidence="4 10" id="KW-0808">Transferase</keyword>
<feature type="non-terminal residue" evidence="12">
    <location>
        <position position="1"/>
    </location>
</feature>
<dbReference type="Proteomes" id="UP000001449">
    <property type="component" value="Chromosome 6"/>
</dbReference>
<dbReference type="SMART" id="SM00155">
    <property type="entry name" value="PLDc"/>
    <property type="match status" value="2"/>
</dbReference>
<dbReference type="Pfam" id="PF13091">
    <property type="entry name" value="PLDc_2"/>
    <property type="match status" value="1"/>
</dbReference>
<gene>
    <name evidence="12" type="ORF">THAPSDRAFT_262734</name>
</gene>
<dbReference type="eggNOG" id="KOG3964">
    <property type="taxonomic scope" value="Eukaryota"/>
</dbReference>
<dbReference type="SUPFAM" id="SSF56024">
    <property type="entry name" value="Phospholipase D/nuclease"/>
    <property type="match status" value="1"/>
</dbReference>
<keyword evidence="10" id="KW-0547">Nucleotide-binding</keyword>
<keyword evidence="7 10" id="KW-0594">Phospholipid biosynthesis</keyword>
<evidence type="ECO:0000256" key="10">
    <source>
        <dbReference type="RuleBase" id="RU365024"/>
    </source>
</evidence>
<comment type="catalytic activity">
    <reaction evidence="9 10">
        <text>a CDP-1,2-diacyl-sn-glycerol + sn-glycerol 3-phosphate = a 1,2-diacyl-sn-glycero-3-phospho-(1'-sn-glycero-3'-phosphate) + CMP + H(+)</text>
        <dbReference type="Rhea" id="RHEA:12593"/>
        <dbReference type="ChEBI" id="CHEBI:15378"/>
        <dbReference type="ChEBI" id="CHEBI:57597"/>
        <dbReference type="ChEBI" id="CHEBI:58332"/>
        <dbReference type="ChEBI" id="CHEBI:60110"/>
        <dbReference type="ChEBI" id="CHEBI:60377"/>
        <dbReference type="EC" id="2.7.8.5"/>
    </reaction>
</comment>
<dbReference type="PROSITE" id="PS50035">
    <property type="entry name" value="PLD"/>
    <property type="match status" value="1"/>
</dbReference>
<comment type="function">
    <text evidence="10">Functions in the biosynthesis of the anionic phospholipids phosphatidylglycerol and cardiolipin.</text>
</comment>
<dbReference type="UniPathway" id="UPA00084">
    <property type="reaction ID" value="UER00503"/>
</dbReference>
<evidence type="ECO:0000256" key="4">
    <source>
        <dbReference type="ARBA" id="ARBA00022679"/>
    </source>
</evidence>
<reference evidence="12 13" key="1">
    <citation type="journal article" date="2004" name="Science">
        <title>The genome of the diatom Thalassiosira pseudonana: ecology, evolution, and metabolism.</title>
        <authorList>
            <person name="Armbrust E.V."/>
            <person name="Berges J.A."/>
            <person name="Bowler C."/>
            <person name="Green B.R."/>
            <person name="Martinez D."/>
            <person name="Putnam N.H."/>
            <person name="Zhou S."/>
            <person name="Allen A.E."/>
            <person name="Apt K.E."/>
            <person name="Bechner M."/>
            <person name="Brzezinski M.A."/>
            <person name="Chaal B.K."/>
            <person name="Chiovitti A."/>
            <person name="Davis A.K."/>
            <person name="Demarest M.S."/>
            <person name="Detter J.C."/>
            <person name="Glavina T."/>
            <person name="Goodstein D."/>
            <person name="Hadi M.Z."/>
            <person name="Hellsten U."/>
            <person name="Hildebrand M."/>
            <person name="Jenkins B.D."/>
            <person name="Jurka J."/>
            <person name="Kapitonov V.V."/>
            <person name="Kroger N."/>
            <person name="Lau W.W."/>
            <person name="Lane T.W."/>
            <person name="Larimer F.W."/>
            <person name="Lippmeier J.C."/>
            <person name="Lucas S."/>
            <person name="Medina M."/>
            <person name="Montsant A."/>
            <person name="Obornik M."/>
            <person name="Parker M.S."/>
            <person name="Palenik B."/>
            <person name="Pazour G.J."/>
            <person name="Richardson P.M."/>
            <person name="Rynearson T.A."/>
            <person name="Saito M.A."/>
            <person name="Schwartz D.C."/>
            <person name="Thamatrakoln K."/>
            <person name="Valentin K."/>
            <person name="Vardi A."/>
            <person name="Wilkerson F.P."/>
            <person name="Rokhsar D.S."/>
        </authorList>
    </citation>
    <scope>NUCLEOTIDE SEQUENCE [LARGE SCALE GENOMIC DNA]</scope>
    <source>
        <strain evidence="12 13">CCMP1335</strain>
    </source>
</reference>
<dbReference type="GO" id="GO:0008444">
    <property type="term" value="F:CDP-diacylglycerol-glycerol-3-phosphate 3-phosphatidyltransferase activity"/>
    <property type="evidence" value="ECO:0000318"/>
    <property type="project" value="GO_Central"/>
</dbReference>
<accession>B8C566</accession>
<dbReference type="PANTHER" id="PTHR12586">
    <property type="entry name" value="CDP-DIACYLGLYCEROL--SERINE O-PHOSPHATIDYLTRANSFERASE"/>
    <property type="match status" value="1"/>
</dbReference>
<evidence type="ECO:0000256" key="7">
    <source>
        <dbReference type="ARBA" id="ARBA00023209"/>
    </source>
</evidence>
<dbReference type="GeneID" id="7448416"/>
<dbReference type="EC" id="2.7.8.5" evidence="10"/>